<dbReference type="RefSeq" id="WP_118644508.1">
    <property type="nucleotide sequence ID" value="NZ_CP060635.1"/>
</dbReference>
<accession>A0A7G9GFL6</accession>
<proteinExistence type="predicted"/>
<keyword evidence="3" id="KW-1185">Reference proteome</keyword>
<keyword evidence="1" id="KW-1133">Transmembrane helix</keyword>
<name>A0A7G9GFL6_9FIRM</name>
<organism evidence="2 3">
    <name type="scientific">Wansuia hejianensis</name>
    <dbReference type="NCBI Taxonomy" id="2763667"/>
    <lineage>
        <taxon>Bacteria</taxon>
        <taxon>Bacillati</taxon>
        <taxon>Bacillota</taxon>
        <taxon>Clostridia</taxon>
        <taxon>Lachnospirales</taxon>
        <taxon>Lachnospiraceae</taxon>
        <taxon>Wansuia</taxon>
    </lineage>
</organism>
<evidence type="ECO:0000313" key="2">
    <source>
        <dbReference type="EMBL" id="QNM09598.1"/>
    </source>
</evidence>
<dbReference type="EMBL" id="CP060635">
    <property type="protein sequence ID" value="QNM09598.1"/>
    <property type="molecule type" value="Genomic_DNA"/>
</dbReference>
<dbReference type="Proteomes" id="UP000515860">
    <property type="component" value="Chromosome"/>
</dbReference>
<sequence>MEIVGKFLNLILSVLPGSPFRQFIPAIAENKYIGWLNFFVPISEFITIGLAWLGAIGIFYLWQIILRWIRAIE</sequence>
<evidence type="ECO:0000256" key="1">
    <source>
        <dbReference type="SAM" id="Phobius"/>
    </source>
</evidence>
<dbReference type="KEGG" id="whj:H9Q79_04725"/>
<feature type="transmembrane region" description="Helical" evidence="1">
    <location>
        <begin position="38"/>
        <end position="62"/>
    </location>
</feature>
<protein>
    <submittedName>
        <fullName evidence="2">Uncharacterized protein</fullName>
    </submittedName>
</protein>
<keyword evidence="1" id="KW-0472">Membrane</keyword>
<keyword evidence="1" id="KW-0812">Transmembrane</keyword>
<gene>
    <name evidence="2" type="ORF">H9Q79_04725</name>
</gene>
<dbReference type="AlphaFoldDB" id="A0A7G9GFL6"/>
<reference evidence="2 3" key="1">
    <citation type="submission" date="2020-08" db="EMBL/GenBank/DDBJ databases">
        <authorList>
            <person name="Liu C."/>
            <person name="Sun Q."/>
        </authorList>
    </citation>
    <scope>NUCLEOTIDE SEQUENCE [LARGE SCALE GENOMIC DNA]</scope>
    <source>
        <strain evidence="2 3">NSJ-29</strain>
    </source>
</reference>
<evidence type="ECO:0000313" key="3">
    <source>
        <dbReference type="Proteomes" id="UP000515860"/>
    </source>
</evidence>